<protein>
    <submittedName>
        <fullName evidence="2">Hydroxylamine oxidoreductase</fullName>
    </submittedName>
</protein>
<dbReference type="AlphaFoldDB" id="A0A3B0XHM4"/>
<evidence type="ECO:0000256" key="1">
    <source>
        <dbReference type="SAM" id="Phobius"/>
    </source>
</evidence>
<dbReference type="SUPFAM" id="SSF48695">
    <property type="entry name" value="Multiheme cytochromes"/>
    <property type="match status" value="1"/>
</dbReference>
<keyword evidence="1" id="KW-1133">Transmembrane helix</keyword>
<reference evidence="2" key="1">
    <citation type="submission" date="2018-06" db="EMBL/GenBank/DDBJ databases">
        <authorList>
            <person name="Zhirakovskaya E."/>
        </authorList>
    </citation>
    <scope>NUCLEOTIDE SEQUENCE</scope>
</reference>
<dbReference type="EMBL" id="UOFI01000109">
    <property type="protein sequence ID" value="VAW67798.1"/>
    <property type="molecule type" value="Genomic_DNA"/>
</dbReference>
<sequence length="453" mass="52073">MKILKKNNKKVRYIWIPVIISIILVPLGFYYVNWSKSGEGAGLYSREWIPDDMFAYWNPDDFYQPVKSVVGVFKGEDCINCHKGVTPGIVKDWQASRHSKADKKIFCSGCHGDNHENLHMPTPKVCASCHKVQHQQFVDEKRYGFPSHALAMERALDAKHFVDKPKAEVTACLQCHSVATKCDSCHSRHKFSAAEARRPEACITCHSGPPHPDDETYFNSAHGQLYLEEGDQWDWSKPLKKGNYPAPTCAYCHMDEGKHQVADKSIWKFGLKEINPLTSGNEVKRKKWIKLCSDCHDEKWSAQQLKVMDKERKKTWKKLYQAEKILKGLRASKKLFPSVEQRPPYPGDTDNTLIKFERIGFFEGQASAFYNVSPIERDYFNMWYFGNLGAYKGSAHGDSSFVKKWHDSMDKNLKDIKDKAEKLQLSGKLKADTKAIKKIWNTGEYTEFNQENN</sequence>
<feature type="transmembrane region" description="Helical" evidence="1">
    <location>
        <begin position="12"/>
        <end position="32"/>
    </location>
</feature>
<keyword evidence="1" id="KW-0472">Membrane</keyword>
<dbReference type="Gene3D" id="1.20.850.10">
    <property type="entry name" value="Hydroxylamine Oxidoreductase, Chain A, domain 2"/>
    <property type="match status" value="1"/>
</dbReference>
<organism evidence="2">
    <name type="scientific">hydrothermal vent metagenome</name>
    <dbReference type="NCBI Taxonomy" id="652676"/>
    <lineage>
        <taxon>unclassified sequences</taxon>
        <taxon>metagenomes</taxon>
        <taxon>ecological metagenomes</taxon>
    </lineage>
</organism>
<name>A0A3B0XHM4_9ZZZZ</name>
<evidence type="ECO:0000313" key="2">
    <source>
        <dbReference type="EMBL" id="VAW67798.1"/>
    </source>
</evidence>
<gene>
    <name evidence="2" type="ORF">MNBD_GAMMA09-391</name>
</gene>
<keyword evidence="1" id="KW-0812">Transmembrane</keyword>
<dbReference type="InterPro" id="IPR036280">
    <property type="entry name" value="Multihaem_cyt_sf"/>
</dbReference>
<accession>A0A3B0XHM4</accession>
<proteinExistence type="predicted"/>
<dbReference type="Gene3D" id="1.10.780.10">
    <property type="entry name" value="Hydroxylamine Oxidoreductase, Chain A, domain 1"/>
    <property type="match status" value="1"/>
</dbReference>
<dbReference type="Pfam" id="PF13447">
    <property type="entry name" value="Multi-haem_cyto"/>
    <property type="match status" value="1"/>
</dbReference>